<reference evidence="4" key="1">
    <citation type="journal article" date="2021" name="PeerJ">
        <title>Extensive microbial diversity within the chicken gut microbiome revealed by metagenomics and culture.</title>
        <authorList>
            <person name="Gilroy R."/>
            <person name="Ravi A."/>
            <person name="Getino M."/>
            <person name="Pursley I."/>
            <person name="Horton D.L."/>
            <person name="Alikhan N.F."/>
            <person name="Baker D."/>
            <person name="Gharbi K."/>
            <person name="Hall N."/>
            <person name="Watson M."/>
            <person name="Adriaenssens E.M."/>
            <person name="Foster-Nyarko E."/>
            <person name="Jarju S."/>
            <person name="Secka A."/>
            <person name="Antonio M."/>
            <person name="Oren A."/>
            <person name="Chaudhuri R.R."/>
            <person name="La Ragione R."/>
            <person name="Hildebrand F."/>
            <person name="Pallen M.J."/>
        </authorList>
    </citation>
    <scope>NUCLEOTIDE SEQUENCE</scope>
    <source>
        <strain evidence="4">F6-686</strain>
    </source>
</reference>
<dbReference type="Proteomes" id="UP000823844">
    <property type="component" value="Unassembled WGS sequence"/>
</dbReference>
<dbReference type="NCBIfam" id="NF041438">
    <property type="entry name" value="SepM_fam_S16"/>
    <property type="match status" value="1"/>
</dbReference>
<accession>A0A9E2KSH6</accession>
<keyword evidence="2" id="KW-0472">Membrane</keyword>
<keyword evidence="2" id="KW-1133">Transmembrane helix</keyword>
<dbReference type="AlphaFoldDB" id="A0A9E2KSH6"/>
<dbReference type="InterPro" id="IPR008269">
    <property type="entry name" value="Lon_proteolytic"/>
</dbReference>
<dbReference type="InterPro" id="IPR020568">
    <property type="entry name" value="Ribosomal_Su5_D2-typ_SF"/>
</dbReference>
<gene>
    <name evidence="4" type="ORF">H9806_06135</name>
</gene>
<comment type="caution">
    <text evidence="4">The sequence shown here is derived from an EMBL/GenBank/DDBJ whole genome shotgun (WGS) entry which is preliminary data.</text>
</comment>
<keyword evidence="1" id="KW-0645">Protease</keyword>
<dbReference type="PANTHER" id="PTHR10046">
    <property type="entry name" value="ATP DEPENDENT LON PROTEASE FAMILY MEMBER"/>
    <property type="match status" value="1"/>
</dbReference>
<evidence type="ECO:0000259" key="3">
    <source>
        <dbReference type="PROSITE" id="PS51786"/>
    </source>
</evidence>
<dbReference type="InterPro" id="IPR014721">
    <property type="entry name" value="Ribsml_uS5_D2-typ_fold_subgr"/>
</dbReference>
<evidence type="ECO:0000256" key="2">
    <source>
        <dbReference type="SAM" id="Phobius"/>
    </source>
</evidence>
<dbReference type="Pfam" id="PF05362">
    <property type="entry name" value="Lon_C"/>
    <property type="match status" value="1"/>
</dbReference>
<keyword evidence="1" id="KW-0720">Serine protease</keyword>
<feature type="transmembrane region" description="Helical" evidence="2">
    <location>
        <begin position="12"/>
        <end position="31"/>
    </location>
</feature>
<feature type="active site" evidence="1">
    <location>
        <position position="285"/>
    </location>
</feature>
<comment type="catalytic activity">
    <reaction evidence="1">
        <text>Hydrolysis of proteins in presence of ATP.</text>
        <dbReference type="EC" id="3.4.21.53"/>
    </reaction>
</comment>
<protein>
    <recommendedName>
        <fullName evidence="1">endopeptidase La</fullName>
        <ecNumber evidence="1">3.4.21.53</ecNumber>
    </recommendedName>
</protein>
<evidence type="ECO:0000313" key="5">
    <source>
        <dbReference type="Proteomes" id="UP000823844"/>
    </source>
</evidence>
<dbReference type="GO" id="GO:0004252">
    <property type="term" value="F:serine-type endopeptidase activity"/>
    <property type="evidence" value="ECO:0007669"/>
    <property type="project" value="UniProtKB-UniRule"/>
</dbReference>
<keyword evidence="1" id="KW-0378">Hydrolase</keyword>
<dbReference type="SUPFAM" id="SSF50156">
    <property type="entry name" value="PDZ domain-like"/>
    <property type="match status" value="1"/>
</dbReference>
<sequence length="347" mass="38681">MKVEDKTKIKKRYGWIISIIVLLILAIIVYIPTDYYLESPGSVFPVSEFITTKQKKYENLNMVTVSVSRNPISIGQYLWSYTQKFDSRVSSRELLGNQSNSQYEELQNWYMETSQQNAVYYAAKKAKLKPKLSYFGVYVLAIQKNSSFKHKLQIGDTVLGANGKRFHSTQEMMDYLNKQKVGKKVTVNILRNKKEKSYTGKIVKLAKNKRKGIGISLVERVKVKTTPALKIDAGSIGGPSAGLMFALDSYQIFTHTNLSNNHKIAGTGTIDPTGKVGIIGGVDKKVVAADKAGAEVFFAPTDSTGVAKNKTNYVIAKKVAKQINSKMKIVPVANFDDALSYLSKKYK</sequence>
<dbReference type="GO" id="GO:0004176">
    <property type="term" value="F:ATP-dependent peptidase activity"/>
    <property type="evidence" value="ECO:0007669"/>
    <property type="project" value="UniProtKB-UniRule"/>
</dbReference>
<reference evidence="4" key="2">
    <citation type="submission" date="2021-04" db="EMBL/GenBank/DDBJ databases">
        <authorList>
            <person name="Gilroy R."/>
        </authorList>
    </citation>
    <scope>NUCLEOTIDE SEQUENCE</scope>
    <source>
        <strain evidence="4">F6-686</strain>
    </source>
</reference>
<evidence type="ECO:0000256" key="1">
    <source>
        <dbReference type="PROSITE-ProRule" id="PRU01122"/>
    </source>
</evidence>
<dbReference type="InterPro" id="IPR027065">
    <property type="entry name" value="Lon_Prtase"/>
</dbReference>
<proteinExistence type="inferred from homology"/>
<feature type="domain" description="Lon proteolytic" evidence="3">
    <location>
        <begin position="232"/>
        <end position="345"/>
    </location>
</feature>
<dbReference type="GO" id="GO:0006508">
    <property type="term" value="P:proteolysis"/>
    <property type="evidence" value="ECO:0007669"/>
    <property type="project" value="UniProtKB-KW"/>
</dbReference>
<dbReference type="InterPro" id="IPR036034">
    <property type="entry name" value="PDZ_sf"/>
</dbReference>
<comment type="similarity">
    <text evidence="1">Belongs to the peptidase S16 family.</text>
</comment>
<dbReference type="PROSITE" id="PS51786">
    <property type="entry name" value="LON_PROTEOLYTIC"/>
    <property type="match status" value="1"/>
</dbReference>
<dbReference type="GO" id="GO:0030163">
    <property type="term" value="P:protein catabolic process"/>
    <property type="evidence" value="ECO:0007669"/>
    <property type="project" value="InterPro"/>
</dbReference>
<dbReference type="Gene3D" id="3.30.230.10">
    <property type="match status" value="1"/>
</dbReference>
<evidence type="ECO:0000313" key="4">
    <source>
        <dbReference type="EMBL" id="MBU3828690.1"/>
    </source>
</evidence>
<feature type="active site" evidence="1">
    <location>
        <position position="240"/>
    </location>
</feature>
<name>A0A9E2KSH6_9LACO</name>
<dbReference type="EMBL" id="JAHLFT010000077">
    <property type="protein sequence ID" value="MBU3828690.1"/>
    <property type="molecule type" value="Genomic_DNA"/>
</dbReference>
<dbReference type="InterPro" id="IPR001478">
    <property type="entry name" value="PDZ"/>
</dbReference>
<dbReference type="Pfam" id="PF13180">
    <property type="entry name" value="PDZ_2"/>
    <property type="match status" value="1"/>
</dbReference>
<keyword evidence="2" id="KW-0812">Transmembrane</keyword>
<dbReference type="SUPFAM" id="SSF54211">
    <property type="entry name" value="Ribosomal protein S5 domain 2-like"/>
    <property type="match status" value="1"/>
</dbReference>
<dbReference type="GO" id="GO:0005524">
    <property type="term" value="F:ATP binding"/>
    <property type="evidence" value="ECO:0007669"/>
    <property type="project" value="InterPro"/>
</dbReference>
<dbReference type="EC" id="3.4.21.53" evidence="1"/>
<organism evidence="4 5">
    <name type="scientific">Candidatus Lactobacillus pullistercoris</name>
    <dbReference type="NCBI Taxonomy" id="2838636"/>
    <lineage>
        <taxon>Bacteria</taxon>
        <taxon>Bacillati</taxon>
        <taxon>Bacillota</taxon>
        <taxon>Bacilli</taxon>
        <taxon>Lactobacillales</taxon>
        <taxon>Lactobacillaceae</taxon>
        <taxon>Lactobacillus</taxon>
    </lineage>
</organism>